<protein>
    <submittedName>
        <fullName evidence="1">Venom serine carboxypeptidase-like</fullName>
    </submittedName>
</protein>
<evidence type="ECO:0000313" key="1">
    <source>
        <dbReference type="EMBL" id="KAL2733052.1"/>
    </source>
</evidence>
<name>A0ABD2BJX2_VESMC</name>
<dbReference type="Proteomes" id="UP001607303">
    <property type="component" value="Unassembled WGS sequence"/>
</dbReference>
<proteinExistence type="predicted"/>
<reference evidence="1 2" key="1">
    <citation type="journal article" date="2024" name="Ann. Entomol. Soc. Am.">
        <title>Genomic analyses of the southern and eastern yellowjacket wasps (Hymenoptera: Vespidae) reveal evolutionary signatures of social life.</title>
        <authorList>
            <person name="Catto M.A."/>
            <person name="Caine P.B."/>
            <person name="Orr S.E."/>
            <person name="Hunt B.G."/>
            <person name="Goodisman M.A.D."/>
        </authorList>
    </citation>
    <scope>NUCLEOTIDE SEQUENCE [LARGE SCALE GENOMIC DNA]</scope>
    <source>
        <strain evidence="1">232</strain>
        <tissue evidence="1">Head and thorax</tissue>
    </source>
</reference>
<sequence>TIREIDFPPFVVLTNTLLIRSIRSSKQLSRRVLSRRVILTTLASCNISRNLIYIDNQIGTGYNFTQNDKSYASNETQVARHSLSHRRVHHLCNEIERERWKHDIIVEFLIDF</sequence>
<gene>
    <name evidence="1" type="ORF">V1477_015293</name>
</gene>
<dbReference type="AlphaFoldDB" id="A0ABD2BJX2"/>
<accession>A0ABD2BJX2</accession>
<keyword evidence="2" id="KW-1185">Reference proteome</keyword>
<dbReference type="EMBL" id="JAYRBN010000075">
    <property type="protein sequence ID" value="KAL2733052.1"/>
    <property type="molecule type" value="Genomic_DNA"/>
</dbReference>
<evidence type="ECO:0000313" key="2">
    <source>
        <dbReference type="Proteomes" id="UP001607303"/>
    </source>
</evidence>
<comment type="caution">
    <text evidence="1">The sequence shown here is derived from an EMBL/GenBank/DDBJ whole genome shotgun (WGS) entry which is preliminary data.</text>
</comment>
<feature type="non-terminal residue" evidence="1">
    <location>
        <position position="1"/>
    </location>
</feature>
<organism evidence="1 2">
    <name type="scientific">Vespula maculifrons</name>
    <name type="common">Eastern yellow jacket</name>
    <name type="synonym">Wasp</name>
    <dbReference type="NCBI Taxonomy" id="7453"/>
    <lineage>
        <taxon>Eukaryota</taxon>
        <taxon>Metazoa</taxon>
        <taxon>Ecdysozoa</taxon>
        <taxon>Arthropoda</taxon>
        <taxon>Hexapoda</taxon>
        <taxon>Insecta</taxon>
        <taxon>Pterygota</taxon>
        <taxon>Neoptera</taxon>
        <taxon>Endopterygota</taxon>
        <taxon>Hymenoptera</taxon>
        <taxon>Apocrita</taxon>
        <taxon>Aculeata</taxon>
        <taxon>Vespoidea</taxon>
        <taxon>Vespidae</taxon>
        <taxon>Vespinae</taxon>
        <taxon>Vespula</taxon>
    </lineage>
</organism>